<gene>
    <name evidence="11" type="ORF">SAMN06296008_102228</name>
</gene>
<proteinExistence type="inferred from homology"/>
<dbReference type="GO" id="GO:0046655">
    <property type="term" value="P:folic acid metabolic process"/>
    <property type="evidence" value="ECO:0007669"/>
    <property type="project" value="TreeGrafter"/>
</dbReference>
<dbReference type="Pfam" id="PF00186">
    <property type="entry name" value="DHFR_1"/>
    <property type="match status" value="1"/>
</dbReference>
<dbReference type="GO" id="GO:0046452">
    <property type="term" value="P:dihydrofolate metabolic process"/>
    <property type="evidence" value="ECO:0007669"/>
    <property type="project" value="TreeGrafter"/>
</dbReference>
<dbReference type="OrthoDB" id="9804315at2"/>
<evidence type="ECO:0000256" key="7">
    <source>
        <dbReference type="ARBA" id="ARBA00025067"/>
    </source>
</evidence>
<dbReference type="InterPro" id="IPR001796">
    <property type="entry name" value="DHFR_dom"/>
</dbReference>
<dbReference type="GO" id="GO:0004146">
    <property type="term" value="F:dihydrofolate reductase activity"/>
    <property type="evidence" value="ECO:0007669"/>
    <property type="project" value="UniProtKB-EC"/>
</dbReference>
<name>A0A1W1YBU0_9BURK</name>
<comment type="function">
    <text evidence="7 8">Key enzyme in folate metabolism. Catalyzes an essential reaction for de novo glycine and purine synthesis, and for DNA precursor synthesis.</text>
</comment>
<dbReference type="PIRSF" id="PIRSF000194">
    <property type="entry name" value="DHFR"/>
    <property type="match status" value="1"/>
</dbReference>
<evidence type="ECO:0000256" key="9">
    <source>
        <dbReference type="RuleBase" id="RU004474"/>
    </source>
</evidence>
<comment type="pathway">
    <text evidence="1 8">Cofactor biosynthesis; tetrahydrofolate biosynthesis; 5,6,7,8-tetrahydrofolate from 7,8-dihydrofolate: step 1/1.</text>
</comment>
<dbReference type="CDD" id="cd00209">
    <property type="entry name" value="DHFR"/>
    <property type="match status" value="1"/>
</dbReference>
<evidence type="ECO:0000313" key="11">
    <source>
        <dbReference type="EMBL" id="SMC33642.1"/>
    </source>
</evidence>
<evidence type="ECO:0000313" key="12">
    <source>
        <dbReference type="Proteomes" id="UP000192708"/>
    </source>
</evidence>
<evidence type="ECO:0000256" key="1">
    <source>
        <dbReference type="ARBA" id="ARBA00004903"/>
    </source>
</evidence>
<dbReference type="Gene3D" id="3.40.430.10">
    <property type="entry name" value="Dihydrofolate Reductase, subunit A"/>
    <property type="match status" value="1"/>
</dbReference>
<keyword evidence="4 8" id="KW-0554">One-carbon metabolism</keyword>
<keyword evidence="12" id="KW-1185">Reference proteome</keyword>
<organism evidence="11 12">
    <name type="scientific">Polynucleobacter kasalickyi</name>
    <dbReference type="NCBI Taxonomy" id="1938817"/>
    <lineage>
        <taxon>Bacteria</taxon>
        <taxon>Pseudomonadati</taxon>
        <taxon>Pseudomonadota</taxon>
        <taxon>Betaproteobacteria</taxon>
        <taxon>Burkholderiales</taxon>
        <taxon>Burkholderiaceae</taxon>
        <taxon>Polynucleobacter</taxon>
    </lineage>
</organism>
<comment type="catalytic activity">
    <reaction evidence="8">
        <text>(6S)-5,6,7,8-tetrahydrofolate + NADP(+) = 7,8-dihydrofolate + NADPH + H(+)</text>
        <dbReference type="Rhea" id="RHEA:15009"/>
        <dbReference type="ChEBI" id="CHEBI:15378"/>
        <dbReference type="ChEBI" id="CHEBI:57451"/>
        <dbReference type="ChEBI" id="CHEBI:57453"/>
        <dbReference type="ChEBI" id="CHEBI:57783"/>
        <dbReference type="ChEBI" id="CHEBI:58349"/>
        <dbReference type="EC" id="1.5.1.3"/>
    </reaction>
</comment>
<keyword evidence="5 8" id="KW-0521">NADP</keyword>
<comment type="similarity">
    <text evidence="2 8 9">Belongs to the dihydrofolate reductase family.</text>
</comment>
<evidence type="ECO:0000256" key="5">
    <source>
        <dbReference type="ARBA" id="ARBA00022857"/>
    </source>
</evidence>
<dbReference type="STRING" id="1938817.SAMN06296008_102228"/>
<dbReference type="EMBL" id="FWXJ01000002">
    <property type="protein sequence ID" value="SMC33642.1"/>
    <property type="molecule type" value="Genomic_DNA"/>
</dbReference>
<protein>
    <recommendedName>
        <fullName evidence="3 8">Dihydrofolate reductase</fullName>
        <ecNumber evidence="3 8">1.5.1.3</ecNumber>
    </recommendedName>
</protein>
<keyword evidence="6 8" id="KW-0560">Oxidoreductase</keyword>
<dbReference type="PANTHER" id="PTHR48069">
    <property type="entry name" value="DIHYDROFOLATE REDUCTASE"/>
    <property type="match status" value="1"/>
</dbReference>
<dbReference type="PANTHER" id="PTHR48069:SF3">
    <property type="entry name" value="DIHYDROFOLATE REDUCTASE"/>
    <property type="match status" value="1"/>
</dbReference>
<dbReference type="GO" id="GO:0046654">
    <property type="term" value="P:tetrahydrofolate biosynthetic process"/>
    <property type="evidence" value="ECO:0007669"/>
    <property type="project" value="UniProtKB-UniPathway"/>
</dbReference>
<dbReference type="GO" id="GO:0005829">
    <property type="term" value="C:cytosol"/>
    <property type="evidence" value="ECO:0007669"/>
    <property type="project" value="TreeGrafter"/>
</dbReference>
<accession>A0A1W1YBU0</accession>
<evidence type="ECO:0000256" key="3">
    <source>
        <dbReference type="ARBA" id="ARBA00012856"/>
    </source>
</evidence>
<sequence length="176" mass="19351">MTISIIVARSKSGVIGINNQLPWHLPADLKHFKAITSGHPILMGRKTWDSLGRPLPNRRNIVISRQTGLDLAGAECFSSLEAAIAACQDAPEVFIIGGAQIYEQALSLVDQLIITEVDIEVDGDAFFPSLDNSWHIVAKEDHPQEHHLAQPDQAGKTYPAYSFITYQRVPGDSPRN</sequence>
<dbReference type="Proteomes" id="UP000192708">
    <property type="component" value="Unassembled WGS sequence"/>
</dbReference>
<dbReference type="EC" id="1.5.1.3" evidence="3 8"/>
<evidence type="ECO:0000256" key="2">
    <source>
        <dbReference type="ARBA" id="ARBA00009539"/>
    </source>
</evidence>
<dbReference type="FunFam" id="3.40.430.10:FF:000001">
    <property type="entry name" value="Dihydrofolate reductase"/>
    <property type="match status" value="1"/>
</dbReference>
<dbReference type="GO" id="GO:0006730">
    <property type="term" value="P:one-carbon metabolic process"/>
    <property type="evidence" value="ECO:0007669"/>
    <property type="project" value="UniProtKB-KW"/>
</dbReference>
<dbReference type="PROSITE" id="PS51330">
    <property type="entry name" value="DHFR_2"/>
    <property type="match status" value="1"/>
</dbReference>
<dbReference type="SUPFAM" id="SSF53597">
    <property type="entry name" value="Dihydrofolate reductase-like"/>
    <property type="match status" value="1"/>
</dbReference>
<evidence type="ECO:0000259" key="10">
    <source>
        <dbReference type="PROSITE" id="PS51330"/>
    </source>
</evidence>
<dbReference type="PROSITE" id="PS00075">
    <property type="entry name" value="DHFR_1"/>
    <property type="match status" value="1"/>
</dbReference>
<reference evidence="11 12" key="1">
    <citation type="submission" date="2017-04" db="EMBL/GenBank/DDBJ databases">
        <authorList>
            <person name="Afonso C.L."/>
            <person name="Miller P.J."/>
            <person name="Scott M.A."/>
            <person name="Spackman E."/>
            <person name="Goraichik I."/>
            <person name="Dimitrov K.M."/>
            <person name="Suarez D.L."/>
            <person name="Swayne D.E."/>
        </authorList>
    </citation>
    <scope>NUCLEOTIDE SEQUENCE [LARGE SCALE GENOMIC DNA]</scope>
    <source>
        <strain evidence="11 12">VK13</strain>
    </source>
</reference>
<dbReference type="PRINTS" id="PR00070">
    <property type="entry name" value="DHFR"/>
</dbReference>
<dbReference type="AlphaFoldDB" id="A0A1W1YBU0"/>
<evidence type="ECO:0000256" key="6">
    <source>
        <dbReference type="ARBA" id="ARBA00023002"/>
    </source>
</evidence>
<dbReference type="InterPro" id="IPR012259">
    <property type="entry name" value="DHFR"/>
</dbReference>
<dbReference type="UniPathway" id="UPA00077">
    <property type="reaction ID" value="UER00158"/>
</dbReference>
<evidence type="ECO:0000256" key="8">
    <source>
        <dbReference type="PIRNR" id="PIRNR000194"/>
    </source>
</evidence>
<evidence type="ECO:0000256" key="4">
    <source>
        <dbReference type="ARBA" id="ARBA00022563"/>
    </source>
</evidence>
<dbReference type="InterPro" id="IPR017925">
    <property type="entry name" value="DHFR_CS"/>
</dbReference>
<feature type="domain" description="DHFR" evidence="10">
    <location>
        <begin position="2"/>
        <end position="168"/>
    </location>
</feature>
<dbReference type="GO" id="GO:0070401">
    <property type="term" value="F:NADP+ binding"/>
    <property type="evidence" value="ECO:0007669"/>
    <property type="project" value="UniProtKB-ARBA"/>
</dbReference>
<dbReference type="InterPro" id="IPR024072">
    <property type="entry name" value="DHFR-like_dom_sf"/>
</dbReference>